<gene>
    <name evidence="1" type="ORF">HO173_011008</name>
</gene>
<dbReference type="Proteomes" id="UP000578531">
    <property type="component" value="Unassembled WGS sequence"/>
</dbReference>
<dbReference type="OrthoDB" id="8249012at2759"/>
<dbReference type="GeneID" id="59292654"/>
<comment type="caution">
    <text evidence="1">The sequence shown here is derived from an EMBL/GenBank/DDBJ whole genome shotgun (WGS) entry which is preliminary data.</text>
</comment>
<dbReference type="AlphaFoldDB" id="A0A8H6FLW9"/>
<evidence type="ECO:0000313" key="1">
    <source>
        <dbReference type="EMBL" id="KAF6230892.1"/>
    </source>
</evidence>
<protein>
    <submittedName>
        <fullName evidence="1">Uncharacterized protein</fullName>
    </submittedName>
</protein>
<dbReference type="PANTHER" id="PTHR21521">
    <property type="entry name" value="AMUN, ISOFORM A"/>
    <property type="match status" value="1"/>
</dbReference>
<organism evidence="1 2">
    <name type="scientific">Letharia columbiana</name>
    <dbReference type="NCBI Taxonomy" id="112416"/>
    <lineage>
        <taxon>Eukaryota</taxon>
        <taxon>Fungi</taxon>
        <taxon>Dikarya</taxon>
        <taxon>Ascomycota</taxon>
        <taxon>Pezizomycotina</taxon>
        <taxon>Lecanoromycetes</taxon>
        <taxon>OSLEUM clade</taxon>
        <taxon>Lecanoromycetidae</taxon>
        <taxon>Lecanorales</taxon>
        <taxon>Lecanorineae</taxon>
        <taxon>Parmeliaceae</taxon>
        <taxon>Letharia</taxon>
    </lineage>
</organism>
<sequence>MKANDSASQISFDTLRTHLLSYDSHIPDKIQGLEQLRLSTIPETLVQRKKNGKSFLEKTELTSLVEWKLKHGTYRPNLTKLVASNSVKDVRETTKKAFELYEVDKDDYGKSITALNKLKGIGPATSSLLLSCYDPVRVPFFSDELYRYLHWEDAKSKGWDRKINYTIKEYKTLFERVAELRERLEKQSGIGVSAVDIEKAAYVLGKDAPIAEKAKKSHARVPEINLDSNIARIDECRRKGLNGSPTYDTLGFELDKEYIIKHTGGHPRPHGAKTLDRLEPKRKDSEKKAGIMGVAGDDNKIHEQAWDDRVAKDLGSAFHGCFEQRKQALLSTADEWSKERAPKKREMTLFEDIAESVRQSVNFADFQ</sequence>
<reference evidence="1 2" key="1">
    <citation type="journal article" date="2020" name="Genomics">
        <title>Complete, high-quality genomes from long-read metagenomic sequencing of two wolf lichen thalli reveals enigmatic genome architecture.</title>
        <authorList>
            <person name="McKenzie S.K."/>
            <person name="Walston R.F."/>
            <person name="Allen J.L."/>
        </authorList>
    </citation>
    <scope>NUCLEOTIDE SEQUENCE [LARGE SCALE GENOMIC DNA]</scope>
    <source>
        <strain evidence="1">WasteWater2</strain>
    </source>
</reference>
<proteinExistence type="predicted"/>
<dbReference type="PANTHER" id="PTHR21521:SF0">
    <property type="entry name" value="AMUN, ISOFORM A"/>
    <property type="match status" value="1"/>
</dbReference>
<evidence type="ECO:0000313" key="2">
    <source>
        <dbReference type="Proteomes" id="UP000578531"/>
    </source>
</evidence>
<dbReference type="RefSeq" id="XP_037160325.1">
    <property type="nucleotide sequence ID" value="XM_037312893.1"/>
</dbReference>
<name>A0A8H6FLW9_9LECA</name>
<keyword evidence="2" id="KW-1185">Reference proteome</keyword>
<dbReference type="EMBL" id="JACCJC010000064">
    <property type="protein sequence ID" value="KAF6230892.1"/>
    <property type="molecule type" value="Genomic_DNA"/>
</dbReference>
<accession>A0A8H6FLW9</accession>